<gene>
    <name evidence="2" type="ORF">Pcinc_039204</name>
</gene>
<evidence type="ECO:0000313" key="3">
    <source>
        <dbReference type="Proteomes" id="UP001286313"/>
    </source>
</evidence>
<protein>
    <submittedName>
        <fullName evidence="2">Uncharacterized protein</fullName>
    </submittedName>
</protein>
<evidence type="ECO:0000256" key="1">
    <source>
        <dbReference type="SAM" id="MobiDB-lite"/>
    </source>
</evidence>
<name>A0AAE1BNX2_PETCI</name>
<sequence length="113" mass="12674">MRQRGQWSEVVKEGGGDKVRRTITHQPSIPITSTHRELSIDCKHNPINLSVHSIEYATQSLTLPLTSTTTTITTLRTRPGFCFHPRVQASSSRGLERRGGGRRTLSLGRREPQ</sequence>
<accession>A0AAE1BNX2</accession>
<dbReference type="EMBL" id="JAWQEG010006629">
    <property type="protein sequence ID" value="KAK3854311.1"/>
    <property type="molecule type" value="Genomic_DNA"/>
</dbReference>
<comment type="caution">
    <text evidence="2">The sequence shown here is derived from an EMBL/GenBank/DDBJ whole genome shotgun (WGS) entry which is preliminary data.</text>
</comment>
<organism evidence="2 3">
    <name type="scientific">Petrolisthes cinctipes</name>
    <name type="common">Flat porcelain crab</name>
    <dbReference type="NCBI Taxonomy" id="88211"/>
    <lineage>
        <taxon>Eukaryota</taxon>
        <taxon>Metazoa</taxon>
        <taxon>Ecdysozoa</taxon>
        <taxon>Arthropoda</taxon>
        <taxon>Crustacea</taxon>
        <taxon>Multicrustacea</taxon>
        <taxon>Malacostraca</taxon>
        <taxon>Eumalacostraca</taxon>
        <taxon>Eucarida</taxon>
        <taxon>Decapoda</taxon>
        <taxon>Pleocyemata</taxon>
        <taxon>Anomura</taxon>
        <taxon>Galatheoidea</taxon>
        <taxon>Porcellanidae</taxon>
        <taxon>Petrolisthes</taxon>
    </lineage>
</organism>
<keyword evidence="3" id="KW-1185">Reference proteome</keyword>
<reference evidence="2" key="1">
    <citation type="submission" date="2023-10" db="EMBL/GenBank/DDBJ databases">
        <title>Genome assemblies of two species of porcelain crab, Petrolisthes cinctipes and Petrolisthes manimaculis (Anomura: Porcellanidae).</title>
        <authorList>
            <person name="Angst P."/>
        </authorList>
    </citation>
    <scope>NUCLEOTIDE SEQUENCE</scope>
    <source>
        <strain evidence="2">PB745_01</strain>
        <tissue evidence="2">Gill</tissue>
    </source>
</reference>
<dbReference type="Proteomes" id="UP001286313">
    <property type="component" value="Unassembled WGS sequence"/>
</dbReference>
<dbReference type="AlphaFoldDB" id="A0AAE1BNX2"/>
<proteinExistence type="predicted"/>
<evidence type="ECO:0000313" key="2">
    <source>
        <dbReference type="EMBL" id="KAK3854311.1"/>
    </source>
</evidence>
<feature type="region of interest" description="Disordered" evidence="1">
    <location>
        <begin position="84"/>
        <end position="113"/>
    </location>
</feature>